<dbReference type="InterPro" id="IPR051315">
    <property type="entry name" value="Bact_Chemotaxis_CheA"/>
</dbReference>
<comment type="function">
    <text evidence="8">Involved in the transmission of sensory signals from the chemoreceptors to the flagellar motors. CheA is autophosphorylated; it can transfer its phosphate group to either CheB or CheY.</text>
</comment>
<evidence type="ECO:0000313" key="14">
    <source>
        <dbReference type="Proteomes" id="UP000198889"/>
    </source>
</evidence>
<protein>
    <recommendedName>
        <fullName evidence="3">Chemotaxis protein CheA</fullName>
        <ecNumber evidence="2">2.7.13.3</ecNumber>
    </recommendedName>
</protein>
<dbReference type="PRINTS" id="PR00344">
    <property type="entry name" value="BCTRLSENSOR"/>
</dbReference>
<dbReference type="InterPro" id="IPR036890">
    <property type="entry name" value="HATPase_C_sf"/>
</dbReference>
<dbReference type="PANTHER" id="PTHR43395">
    <property type="entry name" value="SENSOR HISTIDINE KINASE CHEA"/>
    <property type="match status" value="1"/>
</dbReference>
<dbReference type="CDD" id="cd16916">
    <property type="entry name" value="HATPase_CheA-like"/>
    <property type="match status" value="1"/>
</dbReference>
<dbReference type="SMART" id="SM01231">
    <property type="entry name" value="H-kinase_dim"/>
    <property type="match status" value="1"/>
</dbReference>
<dbReference type="InterPro" id="IPR037006">
    <property type="entry name" value="CheA-like_homodim_sf"/>
</dbReference>
<dbReference type="EC" id="2.7.13.3" evidence="2"/>
<dbReference type="SUPFAM" id="SSF47384">
    <property type="entry name" value="Homodimeric domain of signal transducing histidine kinase"/>
    <property type="match status" value="1"/>
</dbReference>
<accession>A0A1G4SEY0</accession>
<proteinExistence type="predicted"/>
<keyword evidence="7" id="KW-0902">Two-component regulatory system</keyword>
<gene>
    <name evidence="13" type="ORF">SAMN05660859_2167</name>
</gene>
<dbReference type="Gene3D" id="1.20.120.160">
    <property type="entry name" value="HPT domain"/>
    <property type="match status" value="1"/>
</dbReference>
<dbReference type="InterPro" id="IPR002545">
    <property type="entry name" value="CheW-lke_dom"/>
</dbReference>
<keyword evidence="14" id="KW-1185">Reference proteome</keyword>
<dbReference type="Proteomes" id="UP000198889">
    <property type="component" value="Unassembled WGS sequence"/>
</dbReference>
<dbReference type="SUPFAM" id="SSF47226">
    <property type="entry name" value="Histidine-containing phosphotransfer domain, HPT domain"/>
    <property type="match status" value="1"/>
</dbReference>
<dbReference type="STRING" id="177413.SAMN05660859_2167"/>
<dbReference type="InterPro" id="IPR004105">
    <property type="entry name" value="CheA-like_dim"/>
</dbReference>
<reference evidence="14" key="1">
    <citation type="submission" date="2016-10" db="EMBL/GenBank/DDBJ databases">
        <authorList>
            <person name="Varghese N."/>
            <person name="Submissions S."/>
        </authorList>
    </citation>
    <scope>NUCLEOTIDE SEQUENCE [LARGE SCALE GENOMIC DNA]</scope>
    <source>
        <strain evidence="14">CGMCC 1.1761</strain>
    </source>
</reference>
<evidence type="ECO:0000256" key="1">
    <source>
        <dbReference type="ARBA" id="ARBA00000085"/>
    </source>
</evidence>
<evidence type="ECO:0000256" key="7">
    <source>
        <dbReference type="ARBA" id="ARBA00023012"/>
    </source>
</evidence>
<feature type="modified residue" description="Phosphohistidine" evidence="9">
    <location>
        <position position="44"/>
    </location>
</feature>
<dbReference type="InterPro" id="IPR005467">
    <property type="entry name" value="His_kinase_dom"/>
</dbReference>
<dbReference type="PROSITE" id="PS50851">
    <property type="entry name" value="CHEW"/>
    <property type="match status" value="1"/>
</dbReference>
<dbReference type="PROSITE" id="PS50109">
    <property type="entry name" value="HIS_KIN"/>
    <property type="match status" value="1"/>
</dbReference>
<evidence type="ECO:0000259" key="11">
    <source>
        <dbReference type="PROSITE" id="PS50851"/>
    </source>
</evidence>
<dbReference type="InterPro" id="IPR036061">
    <property type="entry name" value="CheW-like_dom_sf"/>
</dbReference>
<dbReference type="GO" id="GO:0006935">
    <property type="term" value="P:chemotaxis"/>
    <property type="evidence" value="ECO:0007669"/>
    <property type="project" value="InterPro"/>
</dbReference>
<name>A0A1G4SEY0_9HYPH</name>
<feature type="domain" description="HPt" evidence="12">
    <location>
        <begin position="1"/>
        <end position="101"/>
    </location>
</feature>
<dbReference type="InterPro" id="IPR008207">
    <property type="entry name" value="Sig_transdc_His_kin_Hpt_dom"/>
</dbReference>
<keyword evidence="5" id="KW-0808">Transferase</keyword>
<evidence type="ECO:0000256" key="8">
    <source>
        <dbReference type="ARBA" id="ARBA00035100"/>
    </source>
</evidence>
<evidence type="ECO:0000259" key="10">
    <source>
        <dbReference type="PROSITE" id="PS50109"/>
    </source>
</evidence>
<dbReference type="CDD" id="cd00088">
    <property type="entry name" value="HPT"/>
    <property type="match status" value="1"/>
</dbReference>
<dbReference type="InterPro" id="IPR004358">
    <property type="entry name" value="Sig_transdc_His_kin-like_C"/>
</dbReference>
<dbReference type="Pfam" id="PF01584">
    <property type="entry name" value="CheW"/>
    <property type="match status" value="1"/>
</dbReference>
<evidence type="ECO:0000256" key="2">
    <source>
        <dbReference type="ARBA" id="ARBA00012438"/>
    </source>
</evidence>
<dbReference type="SUPFAM" id="SSF50341">
    <property type="entry name" value="CheW-like"/>
    <property type="match status" value="1"/>
</dbReference>
<dbReference type="SUPFAM" id="SSF55874">
    <property type="entry name" value="ATPase domain of HSP90 chaperone/DNA topoisomerase II/histidine kinase"/>
    <property type="match status" value="1"/>
</dbReference>
<evidence type="ECO:0000256" key="6">
    <source>
        <dbReference type="ARBA" id="ARBA00022777"/>
    </source>
</evidence>
<feature type="domain" description="Histidine kinase" evidence="10">
    <location>
        <begin position="367"/>
        <end position="605"/>
    </location>
</feature>
<dbReference type="AlphaFoldDB" id="A0A1G4SEY0"/>
<dbReference type="RefSeq" id="WP_244517769.1">
    <property type="nucleotide sequence ID" value="NZ_FMTP01000003.1"/>
</dbReference>
<keyword evidence="6 13" id="KW-0418">Kinase</keyword>
<organism evidence="13 14">
    <name type="scientific">Ancylobacter rudongensis</name>
    <dbReference type="NCBI Taxonomy" id="177413"/>
    <lineage>
        <taxon>Bacteria</taxon>
        <taxon>Pseudomonadati</taxon>
        <taxon>Pseudomonadota</taxon>
        <taxon>Alphaproteobacteria</taxon>
        <taxon>Hyphomicrobiales</taxon>
        <taxon>Xanthobacteraceae</taxon>
        <taxon>Ancylobacter</taxon>
    </lineage>
</organism>
<dbReference type="SMART" id="SM00073">
    <property type="entry name" value="HPT"/>
    <property type="match status" value="1"/>
</dbReference>
<dbReference type="PANTHER" id="PTHR43395:SF1">
    <property type="entry name" value="CHEMOTAXIS PROTEIN CHEA"/>
    <property type="match status" value="1"/>
</dbReference>
<feature type="domain" description="CheW-like" evidence="11">
    <location>
        <begin position="607"/>
        <end position="736"/>
    </location>
</feature>
<dbReference type="GO" id="GO:0005737">
    <property type="term" value="C:cytoplasm"/>
    <property type="evidence" value="ECO:0007669"/>
    <property type="project" value="InterPro"/>
</dbReference>
<evidence type="ECO:0000256" key="3">
    <source>
        <dbReference type="ARBA" id="ARBA00021495"/>
    </source>
</evidence>
<dbReference type="InterPro" id="IPR036641">
    <property type="entry name" value="HPT_dom_sf"/>
</dbReference>
<comment type="catalytic activity">
    <reaction evidence="1">
        <text>ATP + protein L-histidine = ADP + protein N-phospho-L-histidine.</text>
        <dbReference type="EC" id="2.7.13.3"/>
    </reaction>
</comment>
<dbReference type="InterPro" id="IPR003594">
    <property type="entry name" value="HATPase_dom"/>
</dbReference>
<dbReference type="Pfam" id="PF02895">
    <property type="entry name" value="H-kinase_dim"/>
    <property type="match status" value="1"/>
</dbReference>
<evidence type="ECO:0000256" key="4">
    <source>
        <dbReference type="ARBA" id="ARBA00022553"/>
    </source>
</evidence>
<evidence type="ECO:0000256" key="9">
    <source>
        <dbReference type="PROSITE-ProRule" id="PRU00110"/>
    </source>
</evidence>
<dbReference type="Gene3D" id="2.40.50.180">
    <property type="entry name" value="CheA-289, Domain 4"/>
    <property type="match status" value="1"/>
</dbReference>
<dbReference type="PROSITE" id="PS50894">
    <property type="entry name" value="HPT"/>
    <property type="match status" value="1"/>
</dbReference>
<dbReference type="GO" id="GO:0000155">
    <property type="term" value="F:phosphorelay sensor kinase activity"/>
    <property type="evidence" value="ECO:0007669"/>
    <property type="project" value="InterPro"/>
</dbReference>
<dbReference type="EMBL" id="FMTP01000003">
    <property type="protein sequence ID" value="SCW67764.1"/>
    <property type="molecule type" value="Genomic_DNA"/>
</dbReference>
<dbReference type="Gene3D" id="1.10.287.560">
    <property type="entry name" value="Histidine kinase CheA-like, homodimeric domain"/>
    <property type="match status" value="1"/>
</dbReference>
<dbReference type="InterPro" id="IPR036097">
    <property type="entry name" value="HisK_dim/P_sf"/>
</dbReference>
<evidence type="ECO:0000313" key="13">
    <source>
        <dbReference type="EMBL" id="SCW67764.1"/>
    </source>
</evidence>
<dbReference type="Pfam" id="PF02518">
    <property type="entry name" value="HATPase_c"/>
    <property type="match status" value="1"/>
</dbReference>
<evidence type="ECO:0000256" key="5">
    <source>
        <dbReference type="ARBA" id="ARBA00022679"/>
    </source>
</evidence>
<evidence type="ECO:0000259" key="12">
    <source>
        <dbReference type="PROSITE" id="PS50894"/>
    </source>
</evidence>
<sequence>MNEFIEQFLIEARELVEQGTADLLAAEERPRDAAAIDGAFRAFHTLKGSAGIIDFAAMARALHAAEDALSQVRAGAVPITGALIGQCLTCLDQVVHWLDAIEATGEPPDAAERDADAVIALFGAAEAAAPPAATGPAALDAWLATLPAAEPAGGARCAFAYTPAEDAFFRGEDPLATVQALPGLLALDLVLDGATVDPAEIDPFHCRLTLFILCSEPRARLELAFAGLSGTVDWRDLAPPAAPGAGTPVAAGQLIAAQIALLRGPEDEGSAGRRASALRAALQVLRASGRDVEAAALERLADAGATPQRLADALDEARADTHAAPSPFVPGTEPVIADVGARSLRVDVERIDALVRLTGEFTVLKTQAAHHARLAAETTSTGEARELAAKELATQLKSHHETLERLVGALQHAVLGIRVLPLRHVFQRLPRLVRDMSDALGKPIRLVIEGEETEADKAIVEALFEPLLHILRNAADHGIEPAGARAAAGKPETGIVAVRARRVEDRLTIEVEDDGAGIDTARLRARAGERGLASPAVLAAMSEEEALDLIFAPGFSTRDEVTGYSGRGVGMDAVRVALARLGGRVRVHSRPGEGTRLALSLPVSVMKTDVLSVESGGQVLGIPLEAVVETARLPRSAISRIGAASVFVWRERTLPLIDLAQAMGLAPAPAGGGDARIVITRLNGELGGLEVERLGARMEVMLRPLEGLLAGLPCHGTTLLGDGRVLIVLDLEALQP</sequence>
<dbReference type="Gene3D" id="3.30.565.10">
    <property type="entry name" value="Histidine kinase-like ATPase, C-terminal domain"/>
    <property type="match status" value="1"/>
</dbReference>
<dbReference type="SMART" id="SM00387">
    <property type="entry name" value="HATPase_c"/>
    <property type="match status" value="1"/>
</dbReference>
<dbReference type="SMART" id="SM00260">
    <property type="entry name" value="CheW"/>
    <property type="match status" value="1"/>
</dbReference>
<dbReference type="FunFam" id="3.30.565.10:FF:000016">
    <property type="entry name" value="Chemotaxis protein CheA, putative"/>
    <property type="match status" value="1"/>
</dbReference>
<keyword evidence="4 9" id="KW-0597">Phosphoprotein</keyword>
<dbReference type="Pfam" id="PF01627">
    <property type="entry name" value="Hpt"/>
    <property type="match status" value="1"/>
</dbReference>